<dbReference type="PANTHER" id="PTHR43283">
    <property type="entry name" value="BETA-LACTAMASE-RELATED"/>
    <property type="match status" value="1"/>
</dbReference>
<feature type="domain" description="Beta-lactamase-related" evidence="1">
    <location>
        <begin position="28"/>
        <end position="368"/>
    </location>
</feature>
<accession>A0A166FEB3</accession>
<organism evidence="2 3">
    <name type="scientific">Sistotremastrum suecicum HHB10207 ss-3</name>
    <dbReference type="NCBI Taxonomy" id="1314776"/>
    <lineage>
        <taxon>Eukaryota</taxon>
        <taxon>Fungi</taxon>
        <taxon>Dikarya</taxon>
        <taxon>Basidiomycota</taxon>
        <taxon>Agaricomycotina</taxon>
        <taxon>Agaricomycetes</taxon>
        <taxon>Sistotremastrales</taxon>
        <taxon>Sistotremastraceae</taxon>
        <taxon>Sistotremastrum</taxon>
    </lineage>
</organism>
<dbReference type="Proteomes" id="UP000076798">
    <property type="component" value="Unassembled WGS sequence"/>
</dbReference>
<evidence type="ECO:0000313" key="3">
    <source>
        <dbReference type="Proteomes" id="UP000076798"/>
    </source>
</evidence>
<protein>
    <submittedName>
        <fullName evidence="2">Beta-lactamase/transpeptidase-like protein</fullName>
    </submittedName>
</protein>
<evidence type="ECO:0000259" key="1">
    <source>
        <dbReference type="Pfam" id="PF00144"/>
    </source>
</evidence>
<reference evidence="2 3" key="1">
    <citation type="journal article" date="2016" name="Mol. Biol. Evol.">
        <title>Comparative Genomics of Early-Diverging Mushroom-Forming Fungi Provides Insights into the Origins of Lignocellulose Decay Capabilities.</title>
        <authorList>
            <person name="Nagy L.G."/>
            <person name="Riley R."/>
            <person name="Tritt A."/>
            <person name="Adam C."/>
            <person name="Daum C."/>
            <person name="Floudas D."/>
            <person name="Sun H."/>
            <person name="Yadav J.S."/>
            <person name="Pangilinan J."/>
            <person name="Larsson K.H."/>
            <person name="Matsuura K."/>
            <person name="Barry K."/>
            <person name="Labutti K."/>
            <person name="Kuo R."/>
            <person name="Ohm R.A."/>
            <person name="Bhattacharya S.S."/>
            <person name="Shirouzu T."/>
            <person name="Yoshinaga Y."/>
            <person name="Martin F.M."/>
            <person name="Grigoriev I.V."/>
            <person name="Hibbett D.S."/>
        </authorList>
    </citation>
    <scope>NUCLEOTIDE SEQUENCE [LARGE SCALE GENOMIC DNA]</scope>
    <source>
        <strain evidence="2 3">HHB10207 ss-3</strain>
    </source>
</reference>
<proteinExistence type="predicted"/>
<dbReference type="InterPro" id="IPR050789">
    <property type="entry name" value="Diverse_Enzym_Activities"/>
</dbReference>
<dbReference type="OrthoDB" id="428260at2759"/>
<dbReference type="PANTHER" id="PTHR43283:SF3">
    <property type="entry name" value="BETA-LACTAMASE FAMILY PROTEIN (AFU_ORTHOLOGUE AFUA_5G07500)"/>
    <property type="match status" value="1"/>
</dbReference>
<dbReference type="EMBL" id="KV428031">
    <property type="protein sequence ID" value="KZT40570.1"/>
    <property type="molecule type" value="Genomic_DNA"/>
</dbReference>
<keyword evidence="3" id="KW-1185">Reference proteome</keyword>
<dbReference type="Gene3D" id="3.40.710.10">
    <property type="entry name" value="DD-peptidase/beta-lactamase superfamily"/>
    <property type="match status" value="1"/>
</dbReference>
<dbReference type="InterPro" id="IPR012338">
    <property type="entry name" value="Beta-lactam/transpept-like"/>
</dbReference>
<dbReference type="Pfam" id="PF00144">
    <property type="entry name" value="Beta-lactamase"/>
    <property type="match status" value="1"/>
</dbReference>
<dbReference type="AlphaFoldDB" id="A0A166FEB3"/>
<gene>
    <name evidence="2" type="ORF">SISSUDRAFT_1044091</name>
</gene>
<name>A0A166FEB3_9AGAM</name>
<dbReference type="InterPro" id="IPR001466">
    <property type="entry name" value="Beta-lactam-related"/>
</dbReference>
<dbReference type="SUPFAM" id="SSF56601">
    <property type="entry name" value="beta-lactamase/transpeptidase-like"/>
    <property type="match status" value="1"/>
</dbReference>
<evidence type="ECO:0000313" key="2">
    <source>
        <dbReference type="EMBL" id="KZT40570.1"/>
    </source>
</evidence>
<sequence length="399" mass="43217">MISSLSELKSQSDRIVDRDIGLPARHFLALARDGRKLYSGFAGTRAIGSDQPINDNTIYWIASCTKILTAICALICVDRGLVALDQDVLPDLPELARQPVRVGRDGDQWKYAPLKGPITLRQLLTHTSGVSYPSVENIAAVAPTIPFGTEPFMTASMKEVAGPFDAQPGEKWAYGSGIDWAGILVEKLTGMSLGDFLRHNVAEPCGVSDISFILSPDMKRRHAGQHFRLPDGRVIPRGPIISEDVQVHLGGAGAYSTVDAFGQILLILINDGKHPITNKQILTPSSTREILAAQLNESQLKDLNGPSIAVNGAVIQPGIEKQWGLSCLLNPKGAPTGRGNGAATWAGFANTHWMADPTKGVVMLCFSQVIPQEDPLLLAAKDEWETLVYQYLSKHTQRV</sequence>